<dbReference type="CDD" id="cd17535">
    <property type="entry name" value="REC_NarL-like"/>
    <property type="match status" value="1"/>
</dbReference>
<keyword evidence="5" id="KW-0804">Transcription</keyword>
<evidence type="ECO:0000313" key="11">
    <source>
        <dbReference type="Proteomes" id="UP000261324"/>
    </source>
</evidence>
<dbReference type="PRINTS" id="PR00038">
    <property type="entry name" value="HTHLUXR"/>
</dbReference>
<evidence type="ECO:0000256" key="3">
    <source>
        <dbReference type="ARBA" id="ARBA00023015"/>
    </source>
</evidence>
<reference evidence="10 11" key="1">
    <citation type="submission" date="2018-08" db="EMBL/GenBank/DDBJ databases">
        <title>A genome reference for cultivated species of the human gut microbiota.</title>
        <authorList>
            <person name="Zou Y."/>
            <person name="Xue W."/>
            <person name="Luo G."/>
        </authorList>
    </citation>
    <scope>NUCLEOTIDE SEQUENCE [LARGE SCALE GENOMIC DNA]</scope>
    <source>
        <strain evidence="10 11">TF09-3</strain>
    </source>
</reference>
<dbReference type="SMART" id="SM00421">
    <property type="entry name" value="HTH_LUXR"/>
    <property type="match status" value="1"/>
</dbReference>
<dbReference type="GO" id="GO:0006355">
    <property type="term" value="P:regulation of DNA-templated transcription"/>
    <property type="evidence" value="ECO:0007669"/>
    <property type="project" value="InterPro"/>
</dbReference>
<evidence type="ECO:0000259" key="9">
    <source>
        <dbReference type="PROSITE" id="PS50110"/>
    </source>
</evidence>
<protein>
    <recommendedName>
        <fullName evidence="1">Stage 0 sporulation protein A homolog</fullName>
    </recommendedName>
</protein>
<feature type="domain" description="Response regulatory" evidence="9">
    <location>
        <begin position="2"/>
        <end position="121"/>
    </location>
</feature>
<feature type="domain" description="HTH luxR-type" evidence="8">
    <location>
        <begin position="128"/>
        <end position="193"/>
    </location>
</feature>
<dbReference type="InterPro" id="IPR001789">
    <property type="entry name" value="Sig_transdc_resp-reg_receiver"/>
</dbReference>
<proteinExistence type="predicted"/>
<dbReference type="InterPro" id="IPR039420">
    <property type="entry name" value="WalR-like"/>
</dbReference>
<keyword evidence="4 10" id="KW-0238">DNA-binding</keyword>
<dbReference type="PANTHER" id="PTHR43214">
    <property type="entry name" value="TWO-COMPONENT RESPONSE REGULATOR"/>
    <property type="match status" value="1"/>
</dbReference>
<evidence type="ECO:0000256" key="6">
    <source>
        <dbReference type="ARBA" id="ARBA00024867"/>
    </source>
</evidence>
<dbReference type="InterPro" id="IPR058245">
    <property type="entry name" value="NreC/VraR/RcsB-like_REC"/>
</dbReference>
<dbReference type="Pfam" id="PF00196">
    <property type="entry name" value="GerE"/>
    <property type="match status" value="1"/>
</dbReference>
<evidence type="ECO:0000256" key="7">
    <source>
        <dbReference type="PROSITE-ProRule" id="PRU00169"/>
    </source>
</evidence>
<dbReference type="SUPFAM" id="SSF46894">
    <property type="entry name" value="C-terminal effector domain of the bipartite response regulators"/>
    <property type="match status" value="1"/>
</dbReference>
<sequence length="199" mass="22574">MKILLFDDHRIFGESLSKLLEDWDAISICHYVSNETEFWNILSVDEWDIVLLDVNLRDQSKNSGIDLIEKIYNKKPKTKVAMLSSYDMPVYRQEALKRGAVSYIDKSASADELVKKLTAISKGHKSTTPPLLDPLTDREAEIIKAIGTGKTKHEIAQELYISERTLYNHIQSIYDKLGAKNAIEAYNKAIALGYITPLI</sequence>
<dbReference type="SMART" id="SM00448">
    <property type="entry name" value="REC"/>
    <property type="match status" value="1"/>
</dbReference>
<comment type="function">
    <text evidence="6">May play the central regulatory role in sporulation. It may be an element of the effector pathway responsible for the activation of sporulation genes in response to nutritional stress. Spo0A may act in concert with spo0H (a sigma factor) to control the expression of some genes that are critical to the sporulation process.</text>
</comment>
<dbReference type="CDD" id="cd06170">
    <property type="entry name" value="LuxR_C_like"/>
    <property type="match status" value="1"/>
</dbReference>
<evidence type="ECO:0000313" key="10">
    <source>
        <dbReference type="EMBL" id="RGK80160.1"/>
    </source>
</evidence>
<dbReference type="SUPFAM" id="SSF52172">
    <property type="entry name" value="CheY-like"/>
    <property type="match status" value="1"/>
</dbReference>
<keyword evidence="3" id="KW-0805">Transcription regulation</keyword>
<comment type="caution">
    <text evidence="10">The sequence shown here is derived from an EMBL/GenBank/DDBJ whole genome shotgun (WGS) entry which is preliminary data.</text>
</comment>
<dbReference type="GO" id="GO:0000160">
    <property type="term" value="P:phosphorelay signal transduction system"/>
    <property type="evidence" value="ECO:0007669"/>
    <property type="project" value="InterPro"/>
</dbReference>
<evidence type="ECO:0000259" key="8">
    <source>
        <dbReference type="PROSITE" id="PS50043"/>
    </source>
</evidence>
<dbReference type="AlphaFoldDB" id="A0A3E4PJB0"/>
<dbReference type="RefSeq" id="WP_025580613.1">
    <property type="nucleotide sequence ID" value="NZ_QSRA01000022.1"/>
</dbReference>
<organism evidence="10 11">
    <name type="scientific">Dorea formicigenerans</name>
    <dbReference type="NCBI Taxonomy" id="39486"/>
    <lineage>
        <taxon>Bacteria</taxon>
        <taxon>Bacillati</taxon>
        <taxon>Bacillota</taxon>
        <taxon>Clostridia</taxon>
        <taxon>Lachnospirales</taxon>
        <taxon>Lachnospiraceae</taxon>
        <taxon>Dorea</taxon>
    </lineage>
</organism>
<dbReference type="InterPro" id="IPR000792">
    <property type="entry name" value="Tscrpt_reg_LuxR_C"/>
</dbReference>
<evidence type="ECO:0000256" key="5">
    <source>
        <dbReference type="ARBA" id="ARBA00023163"/>
    </source>
</evidence>
<gene>
    <name evidence="10" type="ORF">DXC93_13595</name>
</gene>
<dbReference type="Gene3D" id="1.10.10.10">
    <property type="entry name" value="Winged helix-like DNA-binding domain superfamily/Winged helix DNA-binding domain"/>
    <property type="match status" value="1"/>
</dbReference>
<name>A0A3E4PJB0_9FIRM</name>
<evidence type="ECO:0000256" key="2">
    <source>
        <dbReference type="ARBA" id="ARBA00022553"/>
    </source>
</evidence>
<dbReference type="InterPro" id="IPR011006">
    <property type="entry name" value="CheY-like_superfamily"/>
</dbReference>
<dbReference type="PROSITE" id="PS50110">
    <property type="entry name" value="RESPONSE_REGULATORY"/>
    <property type="match status" value="1"/>
</dbReference>
<dbReference type="Proteomes" id="UP000261324">
    <property type="component" value="Unassembled WGS sequence"/>
</dbReference>
<feature type="modified residue" description="4-aspartylphosphate" evidence="7">
    <location>
        <position position="53"/>
    </location>
</feature>
<dbReference type="GO" id="GO:0003677">
    <property type="term" value="F:DNA binding"/>
    <property type="evidence" value="ECO:0007669"/>
    <property type="project" value="UniProtKB-KW"/>
</dbReference>
<dbReference type="InterPro" id="IPR036388">
    <property type="entry name" value="WH-like_DNA-bd_sf"/>
</dbReference>
<evidence type="ECO:0000256" key="1">
    <source>
        <dbReference type="ARBA" id="ARBA00018672"/>
    </source>
</evidence>
<dbReference type="EMBL" id="QSRA01000022">
    <property type="protein sequence ID" value="RGK80160.1"/>
    <property type="molecule type" value="Genomic_DNA"/>
</dbReference>
<keyword evidence="2 7" id="KW-0597">Phosphoprotein</keyword>
<accession>A0A3E4PJB0</accession>
<dbReference type="Pfam" id="PF00072">
    <property type="entry name" value="Response_reg"/>
    <property type="match status" value="1"/>
</dbReference>
<dbReference type="InterPro" id="IPR016032">
    <property type="entry name" value="Sig_transdc_resp-reg_C-effctor"/>
</dbReference>
<evidence type="ECO:0000256" key="4">
    <source>
        <dbReference type="ARBA" id="ARBA00023125"/>
    </source>
</evidence>
<dbReference type="Gene3D" id="3.40.50.2300">
    <property type="match status" value="1"/>
</dbReference>
<dbReference type="GeneID" id="87457222"/>
<dbReference type="PROSITE" id="PS50043">
    <property type="entry name" value="HTH_LUXR_2"/>
    <property type="match status" value="1"/>
</dbReference>